<sequence>MTATLDETQAAIRSSDSITPEVIRVRWWWFWVTAAVCAAILVAGLLVTYRPVAHGQWSEVSGTRGSLLVSGGDVAQEGEDVEVAVPGDVIDGTVISVQPAEQGQPPTVVVELDEAVDDVVAGDPVSVRFAPTPVLRGLIG</sequence>
<proteinExistence type="predicted"/>
<evidence type="ECO:0000256" key="1">
    <source>
        <dbReference type="SAM" id="Phobius"/>
    </source>
</evidence>
<feature type="transmembrane region" description="Helical" evidence="1">
    <location>
        <begin position="28"/>
        <end position="49"/>
    </location>
</feature>
<gene>
    <name evidence="2" type="ORF">FB467_2689</name>
</gene>
<keyword evidence="1" id="KW-0812">Transmembrane</keyword>
<comment type="caution">
    <text evidence="2">The sequence shown here is derived from an EMBL/GenBank/DDBJ whole genome shotgun (WGS) entry which is preliminary data.</text>
</comment>
<evidence type="ECO:0000313" key="2">
    <source>
        <dbReference type="EMBL" id="TQL51542.1"/>
    </source>
</evidence>
<keyword evidence="1" id="KW-1133">Transmembrane helix</keyword>
<dbReference type="AlphaFoldDB" id="A0A542YTX9"/>
<keyword evidence="1" id="KW-0472">Membrane</keyword>
<accession>A0A542YTX9</accession>
<organism evidence="2 3">
    <name type="scientific">Ornithinicoccus hortensis</name>
    <dbReference type="NCBI Taxonomy" id="82346"/>
    <lineage>
        <taxon>Bacteria</taxon>
        <taxon>Bacillati</taxon>
        <taxon>Actinomycetota</taxon>
        <taxon>Actinomycetes</taxon>
        <taxon>Micrococcales</taxon>
        <taxon>Intrasporangiaceae</taxon>
        <taxon>Ornithinicoccus</taxon>
    </lineage>
</organism>
<evidence type="ECO:0000313" key="3">
    <source>
        <dbReference type="Proteomes" id="UP000319516"/>
    </source>
</evidence>
<protein>
    <recommendedName>
        <fullName evidence="4">HlyD family secretion protein</fullName>
    </recommendedName>
</protein>
<dbReference type="EMBL" id="VFOP01000001">
    <property type="protein sequence ID" value="TQL51542.1"/>
    <property type="molecule type" value="Genomic_DNA"/>
</dbReference>
<evidence type="ECO:0008006" key="4">
    <source>
        <dbReference type="Google" id="ProtNLM"/>
    </source>
</evidence>
<name>A0A542YTX9_9MICO</name>
<dbReference type="Proteomes" id="UP000319516">
    <property type="component" value="Unassembled WGS sequence"/>
</dbReference>
<reference evidence="2 3" key="1">
    <citation type="submission" date="2019-06" db="EMBL/GenBank/DDBJ databases">
        <title>Sequencing the genomes of 1000 actinobacteria strains.</title>
        <authorList>
            <person name="Klenk H.-P."/>
        </authorList>
    </citation>
    <scope>NUCLEOTIDE SEQUENCE [LARGE SCALE GENOMIC DNA]</scope>
    <source>
        <strain evidence="2 3">DSM 12335</strain>
    </source>
</reference>
<dbReference type="RefSeq" id="WP_141785533.1">
    <property type="nucleotide sequence ID" value="NZ_BAAAIK010000011.1"/>
</dbReference>
<keyword evidence="3" id="KW-1185">Reference proteome</keyword>